<evidence type="ECO:0000259" key="2">
    <source>
        <dbReference type="Pfam" id="PF03413"/>
    </source>
</evidence>
<comment type="caution">
    <text evidence="3">The sequence shown here is derived from an EMBL/GenBank/DDBJ whole genome shotgun (WGS) entry which is preliminary data.</text>
</comment>
<protein>
    <submittedName>
        <fullName evidence="3">Peptidase</fullName>
    </submittedName>
</protein>
<evidence type="ECO:0000313" key="3">
    <source>
        <dbReference type="EMBL" id="GLI32764.1"/>
    </source>
</evidence>
<evidence type="ECO:0000256" key="1">
    <source>
        <dbReference type="SAM" id="SignalP"/>
    </source>
</evidence>
<dbReference type="Proteomes" id="UP001144372">
    <property type="component" value="Unassembled WGS sequence"/>
</dbReference>
<dbReference type="Gene3D" id="3.10.450.40">
    <property type="match status" value="1"/>
</dbReference>
<gene>
    <name evidence="3" type="ORF">DAMNIGENAA_01970</name>
</gene>
<feature type="domain" description="PepSY" evidence="2">
    <location>
        <begin position="53"/>
        <end position="112"/>
    </location>
</feature>
<reference evidence="3" key="1">
    <citation type="submission" date="2022-12" db="EMBL/GenBank/DDBJ databases">
        <title>Reference genome sequencing for broad-spectrum identification of bacterial and archaeal isolates by mass spectrometry.</title>
        <authorList>
            <person name="Sekiguchi Y."/>
            <person name="Tourlousse D.M."/>
        </authorList>
    </citation>
    <scope>NUCLEOTIDE SEQUENCE</scope>
    <source>
        <strain evidence="3">ASRB1</strain>
    </source>
</reference>
<dbReference type="AlphaFoldDB" id="A0A9W6FR92"/>
<feature type="signal peptide" evidence="1">
    <location>
        <begin position="1"/>
        <end position="26"/>
    </location>
</feature>
<keyword evidence="1" id="KW-0732">Signal</keyword>
<dbReference type="Pfam" id="PF03413">
    <property type="entry name" value="PepSY"/>
    <property type="match status" value="1"/>
</dbReference>
<dbReference type="EMBL" id="BSDR01000001">
    <property type="protein sequence ID" value="GLI32764.1"/>
    <property type="molecule type" value="Genomic_DNA"/>
</dbReference>
<proteinExistence type="predicted"/>
<name>A0A9W6FR92_9BACT</name>
<organism evidence="3 4">
    <name type="scientific">Desulforhabdus amnigena</name>
    <dbReference type="NCBI Taxonomy" id="40218"/>
    <lineage>
        <taxon>Bacteria</taxon>
        <taxon>Pseudomonadati</taxon>
        <taxon>Thermodesulfobacteriota</taxon>
        <taxon>Syntrophobacteria</taxon>
        <taxon>Syntrophobacterales</taxon>
        <taxon>Syntrophobacteraceae</taxon>
        <taxon>Desulforhabdus</taxon>
    </lineage>
</organism>
<dbReference type="InterPro" id="IPR025711">
    <property type="entry name" value="PepSY"/>
</dbReference>
<accession>A0A9W6FR92</accession>
<sequence length="120" mass="12747">MKKKWIAVVGSGALVVGLAVAGASFADTDDTEVKNGTIRIEKQTEAEFPSMAKISIDQAVERALASVQGQVLKTELEDENGFLVYDVEVVSASKAIMEVKVDAGSGKVLAMEKDKADDED</sequence>
<feature type="chain" id="PRO_5040792627" evidence="1">
    <location>
        <begin position="27"/>
        <end position="120"/>
    </location>
</feature>
<dbReference type="RefSeq" id="WP_281791799.1">
    <property type="nucleotide sequence ID" value="NZ_BSDR01000001.1"/>
</dbReference>
<evidence type="ECO:0000313" key="4">
    <source>
        <dbReference type="Proteomes" id="UP001144372"/>
    </source>
</evidence>
<keyword evidence="4" id="KW-1185">Reference proteome</keyword>